<feature type="region of interest" description="Disordered" evidence="1">
    <location>
        <begin position="58"/>
        <end position="95"/>
    </location>
</feature>
<gene>
    <name evidence="2" type="ORF">CEXT_395031</name>
</gene>
<evidence type="ECO:0000256" key="1">
    <source>
        <dbReference type="SAM" id="MobiDB-lite"/>
    </source>
</evidence>
<evidence type="ECO:0000313" key="3">
    <source>
        <dbReference type="Proteomes" id="UP001054945"/>
    </source>
</evidence>
<accession>A0AAV4YG68</accession>
<reference evidence="2 3" key="1">
    <citation type="submission" date="2021-06" db="EMBL/GenBank/DDBJ databases">
        <title>Caerostris extrusa draft genome.</title>
        <authorList>
            <person name="Kono N."/>
            <person name="Arakawa K."/>
        </authorList>
    </citation>
    <scope>NUCLEOTIDE SEQUENCE [LARGE SCALE GENOMIC DNA]</scope>
</reference>
<feature type="compositionally biased region" description="Polar residues" evidence="1">
    <location>
        <begin position="61"/>
        <end position="83"/>
    </location>
</feature>
<name>A0AAV4YG68_CAEEX</name>
<sequence>MGLSCVPYLHTVIDLNPPRPFPVFSKWKQQVVRIFTPSNVRNVARDLVIRSLSARRAIPSPLSQPRPGSQTPYPLQIDRTSGNPKDKDIPHLADF</sequence>
<evidence type="ECO:0000313" key="2">
    <source>
        <dbReference type="EMBL" id="GIZ05390.1"/>
    </source>
</evidence>
<keyword evidence="3" id="KW-1185">Reference proteome</keyword>
<dbReference type="Proteomes" id="UP001054945">
    <property type="component" value="Unassembled WGS sequence"/>
</dbReference>
<comment type="caution">
    <text evidence="2">The sequence shown here is derived from an EMBL/GenBank/DDBJ whole genome shotgun (WGS) entry which is preliminary data.</text>
</comment>
<organism evidence="2 3">
    <name type="scientific">Caerostris extrusa</name>
    <name type="common">Bark spider</name>
    <name type="synonym">Caerostris bankana</name>
    <dbReference type="NCBI Taxonomy" id="172846"/>
    <lineage>
        <taxon>Eukaryota</taxon>
        <taxon>Metazoa</taxon>
        <taxon>Ecdysozoa</taxon>
        <taxon>Arthropoda</taxon>
        <taxon>Chelicerata</taxon>
        <taxon>Arachnida</taxon>
        <taxon>Araneae</taxon>
        <taxon>Araneomorphae</taxon>
        <taxon>Entelegynae</taxon>
        <taxon>Araneoidea</taxon>
        <taxon>Araneidae</taxon>
        <taxon>Caerostris</taxon>
    </lineage>
</organism>
<protein>
    <submittedName>
        <fullName evidence="2">Uncharacterized protein</fullName>
    </submittedName>
</protein>
<dbReference type="EMBL" id="BPLR01019309">
    <property type="protein sequence ID" value="GIZ05390.1"/>
    <property type="molecule type" value="Genomic_DNA"/>
</dbReference>
<proteinExistence type="predicted"/>
<dbReference type="AlphaFoldDB" id="A0AAV4YG68"/>
<feature type="compositionally biased region" description="Basic and acidic residues" evidence="1">
    <location>
        <begin position="84"/>
        <end position="95"/>
    </location>
</feature>